<dbReference type="AlphaFoldDB" id="A0A914LQ53"/>
<evidence type="ECO:0000313" key="3">
    <source>
        <dbReference type="WBParaSite" id="Minc3s00593g14812"/>
    </source>
</evidence>
<reference evidence="3" key="1">
    <citation type="submission" date="2022-11" db="UniProtKB">
        <authorList>
            <consortium name="WormBaseParasite"/>
        </authorList>
    </citation>
    <scope>IDENTIFICATION</scope>
</reference>
<sequence length="410" mass="48093">MISDLEKIIHQKDEKINSLDGEIKQKISEIDLDHYKHLKDIQDKHDQKIEQFQNEIKQIRTETEANIKIIKQKNKEKYQQLETENKNKIENLEGIIKEKEVKINILEGDITRTDQLIQTLETRINRNENVHLNDIEMLSHNIIQKGEKINSLEIKGGKAEEINNTQNKKIDKIINDQKNLINFVFKPKYTQIKNKWKYIDNREKCCEDDCINTNTPTGKCKNGNGFIEIINDTDIKYNKCIEGKGENKKVWLNAENKFYEPKNDFTTLSYYYEIKIKKEGMNNYSSFGFRNTKIYIVLGNNGFINYSPSLNDEMITFKIPSFSWNDGDIFGCGVVFPPTKMLGKHPYVFFTQNGNQIGKAVLLKEESYDYFDLYANLKCHSIEANFGNDLEAKPFCFDVYKHLFAEEFYN</sequence>
<dbReference type="Gene3D" id="2.60.120.920">
    <property type="match status" value="1"/>
</dbReference>
<dbReference type="Proteomes" id="UP000887563">
    <property type="component" value="Unplaced"/>
</dbReference>
<keyword evidence="1" id="KW-0175">Coiled coil</keyword>
<keyword evidence="2" id="KW-1185">Reference proteome</keyword>
<dbReference type="InterPro" id="IPR043136">
    <property type="entry name" value="B30.2/SPRY_sf"/>
</dbReference>
<evidence type="ECO:0000313" key="2">
    <source>
        <dbReference type="Proteomes" id="UP000887563"/>
    </source>
</evidence>
<evidence type="ECO:0000256" key="1">
    <source>
        <dbReference type="SAM" id="Coils"/>
    </source>
</evidence>
<feature type="coiled-coil region" evidence="1">
    <location>
        <begin position="2"/>
        <end position="109"/>
    </location>
</feature>
<accession>A0A914LQ53</accession>
<proteinExistence type="predicted"/>
<name>A0A914LQ53_MELIC</name>
<protein>
    <submittedName>
        <fullName evidence="3">SPRY domain-containing protein</fullName>
    </submittedName>
</protein>
<organism evidence="2 3">
    <name type="scientific">Meloidogyne incognita</name>
    <name type="common">Southern root-knot nematode worm</name>
    <name type="synonym">Oxyuris incognita</name>
    <dbReference type="NCBI Taxonomy" id="6306"/>
    <lineage>
        <taxon>Eukaryota</taxon>
        <taxon>Metazoa</taxon>
        <taxon>Ecdysozoa</taxon>
        <taxon>Nematoda</taxon>
        <taxon>Chromadorea</taxon>
        <taxon>Rhabditida</taxon>
        <taxon>Tylenchina</taxon>
        <taxon>Tylenchomorpha</taxon>
        <taxon>Tylenchoidea</taxon>
        <taxon>Meloidogynidae</taxon>
        <taxon>Meloidogyninae</taxon>
        <taxon>Meloidogyne</taxon>
        <taxon>Meloidogyne incognita group</taxon>
    </lineage>
</organism>
<dbReference type="WBParaSite" id="Minc3s00593g14812">
    <property type="protein sequence ID" value="Minc3s00593g14812"/>
    <property type="gene ID" value="Minc3s00593g14812"/>
</dbReference>